<gene>
    <name evidence="7" type="ordered locus">Thivi_2088</name>
</gene>
<dbReference type="Proteomes" id="UP000006062">
    <property type="component" value="Chromosome"/>
</dbReference>
<dbReference type="Pfam" id="PF08681">
    <property type="entry name" value="TacA1"/>
    <property type="match status" value="1"/>
</dbReference>
<accession>I3YAM3</accession>
<dbReference type="KEGG" id="tvi:Thivi_2088"/>
<dbReference type="Gene3D" id="1.20.5.780">
    <property type="entry name" value="Single helix bin"/>
    <property type="match status" value="1"/>
</dbReference>
<evidence type="ECO:0000256" key="6">
    <source>
        <dbReference type="ARBA" id="ARBA00049988"/>
    </source>
</evidence>
<evidence type="ECO:0000256" key="2">
    <source>
        <dbReference type="ARBA" id="ARBA00022649"/>
    </source>
</evidence>
<dbReference type="PANTHER" id="PTHR35401">
    <property type="entry name" value="COPG FAMILY HELIX-TURN-HELIX PROTEIN-RELATED-RELATED"/>
    <property type="match status" value="1"/>
</dbReference>
<sequence>MPTPSPRTAKLDLRLSPEVKARLVAAADQRHQSVSEFVLSSALERADETLASRQRFILDAERWSAFLAALDAPPRSLPRLDCLFREPTHFDPSASA</sequence>
<proteinExistence type="inferred from homology"/>
<dbReference type="STRING" id="765911.Thivi_2088"/>
<keyword evidence="4" id="KW-0238">DNA-binding</keyword>
<dbReference type="HOGENOM" id="CLU_152494_1_2_6"/>
<evidence type="ECO:0000313" key="8">
    <source>
        <dbReference type="Proteomes" id="UP000006062"/>
    </source>
</evidence>
<evidence type="ECO:0000256" key="5">
    <source>
        <dbReference type="ARBA" id="ARBA00023163"/>
    </source>
</evidence>
<organism evidence="7 8">
    <name type="scientific">Thiocystis violascens (strain ATCC 17096 / DSM 198 / 6111)</name>
    <name type="common">Chromatium violascens</name>
    <dbReference type="NCBI Taxonomy" id="765911"/>
    <lineage>
        <taxon>Bacteria</taxon>
        <taxon>Pseudomonadati</taxon>
        <taxon>Pseudomonadota</taxon>
        <taxon>Gammaproteobacteria</taxon>
        <taxon>Chromatiales</taxon>
        <taxon>Chromatiaceae</taxon>
        <taxon>Thiocystis</taxon>
    </lineage>
</organism>
<keyword evidence="1" id="KW-0678">Repressor</keyword>
<keyword evidence="5" id="KW-0804">Transcription</keyword>
<dbReference type="SUPFAM" id="SSF47598">
    <property type="entry name" value="Ribbon-helix-helix"/>
    <property type="match status" value="1"/>
</dbReference>
<keyword evidence="2" id="KW-1277">Toxin-antitoxin system</keyword>
<dbReference type="InterPro" id="IPR010985">
    <property type="entry name" value="Ribbon_hlx_hlx"/>
</dbReference>
<dbReference type="GO" id="GO:0006355">
    <property type="term" value="P:regulation of DNA-templated transcription"/>
    <property type="evidence" value="ECO:0007669"/>
    <property type="project" value="InterPro"/>
</dbReference>
<reference evidence="7 8" key="1">
    <citation type="submission" date="2012-06" db="EMBL/GenBank/DDBJ databases">
        <title>Complete sequence of Thiocystis violascens DSM 198.</title>
        <authorList>
            <consortium name="US DOE Joint Genome Institute"/>
            <person name="Lucas S."/>
            <person name="Han J."/>
            <person name="Lapidus A."/>
            <person name="Cheng J.-F."/>
            <person name="Goodwin L."/>
            <person name="Pitluck S."/>
            <person name="Peters L."/>
            <person name="Ovchinnikova G."/>
            <person name="Teshima H."/>
            <person name="Detter J.C."/>
            <person name="Han C."/>
            <person name="Tapia R."/>
            <person name="Land M."/>
            <person name="Hauser L."/>
            <person name="Kyrpides N."/>
            <person name="Ivanova N."/>
            <person name="Pagani I."/>
            <person name="Vogl K."/>
            <person name="Liu Z."/>
            <person name="Frigaard N.-U."/>
            <person name="Bryant D."/>
            <person name="Woyke T."/>
        </authorList>
    </citation>
    <scope>NUCLEOTIDE SEQUENCE [LARGE SCALE GENOMIC DNA]</scope>
    <source>
        <strain evidence="8">ATCC 17096 / DSM 198 / 6111</strain>
    </source>
</reference>
<evidence type="ECO:0000256" key="1">
    <source>
        <dbReference type="ARBA" id="ARBA00022491"/>
    </source>
</evidence>
<evidence type="ECO:0000313" key="7">
    <source>
        <dbReference type="EMBL" id="AFL74041.1"/>
    </source>
</evidence>
<evidence type="ECO:0008006" key="9">
    <source>
        <dbReference type="Google" id="ProtNLM"/>
    </source>
</evidence>
<dbReference type="OrthoDB" id="574265at2"/>
<protein>
    <recommendedName>
        <fullName evidence="9">DUF1778 domain-containing protein</fullName>
    </recommendedName>
</protein>
<dbReference type="eggNOG" id="COG4453">
    <property type="taxonomic scope" value="Bacteria"/>
</dbReference>
<evidence type="ECO:0000256" key="3">
    <source>
        <dbReference type="ARBA" id="ARBA00023015"/>
    </source>
</evidence>
<keyword evidence="8" id="KW-1185">Reference proteome</keyword>
<comment type="similarity">
    <text evidence="6">Belongs to the TacA antitoxin family.</text>
</comment>
<evidence type="ECO:0000256" key="4">
    <source>
        <dbReference type="ARBA" id="ARBA00023125"/>
    </source>
</evidence>
<dbReference type="AlphaFoldDB" id="I3YAM3"/>
<name>I3YAM3_THIV6</name>
<dbReference type="GO" id="GO:0003677">
    <property type="term" value="F:DNA binding"/>
    <property type="evidence" value="ECO:0007669"/>
    <property type="project" value="UniProtKB-KW"/>
</dbReference>
<keyword evidence="3" id="KW-0805">Transcription regulation</keyword>
<dbReference type="EMBL" id="CP003154">
    <property type="protein sequence ID" value="AFL74041.1"/>
    <property type="molecule type" value="Genomic_DNA"/>
</dbReference>
<dbReference type="RefSeq" id="WP_014778495.1">
    <property type="nucleotide sequence ID" value="NC_018012.1"/>
</dbReference>
<dbReference type="PANTHER" id="PTHR35401:SF1">
    <property type="entry name" value="CYTOPLASMIC PROTEIN"/>
    <property type="match status" value="1"/>
</dbReference>
<dbReference type="InterPro" id="IPR014795">
    <property type="entry name" value="TacA_1-like"/>
</dbReference>